<evidence type="ECO:0000313" key="3">
    <source>
        <dbReference type="Proteomes" id="UP000824890"/>
    </source>
</evidence>
<accession>A0ABQ8B0Y4</accession>
<organism evidence="2 3">
    <name type="scientific">Brassica napus</name>
    <name type="common">Rape</name>
    <dbReference type="NCBI Taxonomy" id="3708"/>
    <lineage>
        <taxon>Eukaryota</taxon>
        <taxon>Viridiplantae</taxon>
        <taxon>Streptophyta</taxon>
        <taxon>Embryophyta</taxon>
        <taxon>Tracheophyta</taxon>
        <taxon>Spermatophyta</taxon>
        <taxon>Magnoliopsida</taxon>
        <taxon>eudicotyledons</taxon>
        <taxon>Gunneridae</taxon>
        <taxon>Pentapetalae</taxon>
        <taxon>rosids</taxon>
        <taxon>malvids</taxon>
        <taxon>Brassicales</taxon>
        <taxon>Brassicaceae</taxon>
        <taxon>Brassiceae</taxon>
        <taxon>Brassica</taxon>
    </lineage>
</organism>
<proteinExistence type="predicted"/>
<feature type="compositionally biased region" description="Polar residues" evidence="1">
    <location>
        <begin position="125"/>
        <end position="134"/>
    </location>
</feature>
<dbReference type="PANTHER" id="PTHR34802">
    <property type="entry name" value="CHORISMATE SYNTHASE"/>
    <property type="match status" value="1"/>
</dbReference>
<gene>
    <name evidence="2" type="ORF">HID58_047916</name>
</gene>
<feature type="region of interest" description="Disordered" evidence="1">
    <location>
        <begin position="42"/>
        <end position="67"/>
    </location>
</feature>
<reference evidence="2 3" key="1">
    <citation type="submission" date="2021-05" db="EMBL/GenBank/DDBJ databases">
        <title>Genome Assembly of Synthetic Allotetraploid Brassica napus Reveals Homoeologous Exchanges between Subgenomes.</title>
        <authorList>
            <person name="Davis J.T."/>
        </authorList>
    </citation>
    <scope>NUCLEOTIDE SEQUENCE [LARGE SCALE GENOMIC DNA]</scope>
    <source>
        <strain evidence="3">cv. Da-Ae</strain>
        <tissue evidence="2">Seedling</tissue>
    </source>
</reference>
<feature type="region of interest" description="Disordered" evidence="1">
    <location>
        <begin position="194"/>
        <end position="239"/>
    </location>
</feature>
<feature type="region of interest" description="Disordered" evidence="1">
    <location>
        <begin position="90"/>
        <end position="149"/>
    </location>
</feature>
<name>A0ABQ8B0Y4_BRANA</name>
<evidence type="ECO:0000313" key="2">
    <source>
        <dbReference type="EMBL" id="KAH0898348.1"/>
    </source>
</evidence>
<sequence>MTIVHRLPQGVNLKIVDRVEETQSPQTVKSSKLAHLYLEEGNHHPLNNNNADNKPDVDLPSSRPPGGLLSLLQGADKLQTFDTKAKGELSMDFPYEGHPTTNVDKLSASKSVTAAPPRSADPKSQDTLLLSVTDSRPPPTAGEANPGKSLTLENLFGSAFMNELQSIGGPVSVVSDAPGEPEVTFNISDKLAALNSGPRSERPIMGGQDGPFLHHHPRQYATNPSSHLKGSVIAQHQDPPPSMIHRPPSATSGLPEFDRLPPHMQDNLQRHHLMQGFPSGGPPHHHSPNVNNQIPGLIPELNPSQGFPFAHHQPSYGMPPQGITNDNPNPFATLPFKDSTSAHLFLDSKSCVFGLDSQGNRVDHPASPAMGQAGGPNRQGSMGQELNLGFGYR</sequence>
<keyword evidence="3" id="KW-1185">Reference proteome</keyword>
<protein>
    <submittedName>
        <fullName evidence="2">Uncharacterized protein</fullName>
    </submittedName>
</protein>
<feature type="region of interest" description="Disordered" evidence="1">
    <location>
        <begin position="362"/>
        <end position="393"/>
    </location>
</feature>
<dbReference type="EMBL" id="JAGKQM010000012">
    <property type="protein sequence ID" value="KAH0898348.1"/>
    <property type="molecule type" value="Genomic_DNA"/>
</dbReference>
<feature type="compositionally biased region" description="Polar residues" evidence="1">
    <location>
        <begin position="99"/>
        <end position="112"/>
    </location>
</feature>
<dbReference type="Proteomes" id="UP000824890">
    <property type="component" value="Unassembled WGS sequence"/>
</dbReference>
<dbReference type="PANTHER" id="PTHR34802:SF1">
    <property type="entry name" value="CHORISMATE SYNTHASE"/>
    <property type="match status" value="1"/>
</dbReference>
<evidence type="ECO:0000256" key="1">
    <source>
        <dbReference type="SAM" id="MobiDB-lite"/>
    </source>
</evidence>
<comment type="caution">
    <text evidence="2">The sequence shown here is derived from an EMBL/GenBank/DDBJ whole genome shotgun (WGS) entry which is preliminary data.</text>
</comment>